<feature type="compositionally biased region" description="Pro residues" evidence="1">
    <location>
        <begin position="1"/>
        <end position="24"/>
    </location>
</feature>
<sequence>MTASAPSPPPPPLRESGEEPPPSPDSLSQHKGVQTSRQMSLFRAAFPDPLIETRVLAQRVKQLGGQLWRYPNLKGTACSGILQTERSARGGGGLMKSPPALTGMKCRRFLRKKRPSVREDLRRLLGSESLAVSEKPVMGDWGASAGR</sequence>
<proteinExistence type="predicted"/>
<evidence type="ECO:0000313" key="3">
    <source>
        <dbReference type="Proteomes" id="UP000314294"/>
    </source>
</evidence>
<feature type="compositionally biased region" description="Polar residues" evidence="1">
    <location>
        <begin position="29"/>
        <end position="39"/>
    </location>
</feature>
<accession>A0A4Z2IP15</accession>
<comment type="caution">
    <text evidence="2">The sequence shown here is derived from an EMBL/GenBank/DDBJ whole genome shotgun (WGS) entry which is preliminary data.</text>
</comment>
<dbReference type="AlphaFoldDB" id="A0A4Z2IP15"/>
<evidence type="ECO:0000256" key="1">
    <source>
        <dbReference type="SAM" id="MobiDB-lite"/>
    </source>
</evidence>
<name>A0A4Z2IP15_9TELE</name>
<organism evidence="2 3">
    <name type="scientific">Liparis tanakae</name>
    <name type="common">Tanaka's snailfish</name>
    <dbReference type="NCBI Taxonomy" id="230148"/>
    <lineage>
        <taxon>Eukaryota</taxon>
        <taxon>Metazoa</taxon>
        <taxon>Chordata</taxon>
        <taxon>Craniata</taxon>
        <taxon>Vertebrata</taxon>
        <taxon>Euteleostomi</taxon>
        <taxon>Actinopterygii</taxon>
        <taxon>Neopterygii</taxon>
        <taxon>Teleostei</taxon>
        <taxon>Neoteleostei</taxon>
        <taxon>Acanthomorphata</taxon>
        <taxon>Eupercaria</taxon>
        <taxon>Perciformes</taxon>
        <taxon>Cottioidei</taxon>
        <taxon>Cottales</taxon>
        <taxon>Liparidae</taxon>
        <taxon>Liparis</taxon>
    </lineage>
</organism>
<keyword evidence="3" id="KW-1185">Reference proteome</keyword>
<dbReference type="EMBL" id="SRLO01000063">
    <property type="protein sequence ID" value="TNN79606.1"/>
    <property type="molecule type" value="Genomic_DNA"/>
</dbReference>
<reference evidence="2 3" key="1">
    <citation type="submission" date="2019-03" db="EMBL/GenBank/DDBJ databases">
        <title>First draft genome of Liparis tanakae, snailfish: a comprehensive survey of snailfish specific genes.</title>
        <authorList>
            <person name="Kim W."/>
            <person name="Song I."/>
            <person name="Jeong J.-H."/>
            <person name="Kim D."/>
            <person name="Kim S."/>
            <person name="Ryu S."/>
            <person name="Song J.Y."/>
            <person name="Lee S.K."/>
        </authorList>
    </citation>
    <scope>NUCLEOTIDE SEQUENCE [LARGE SCALE GENOMIC DNA]</scope>
    <source>
        <tissue evidence="2">Muscle</tissue>
    </source>
</reference>
<feature type="region of interest" description="Disordered" evidence="1">
    <location>
        <begin position="1"/>
        <end position="39"/>
    </location>
</feature>
<evidence type="ECO:0000313" key="2">
    <source>
        <dbReference type="EMBL" id="TNN79606.1"/>
    </source>
</evidence>
<protein>
    <submittedName>
        <fullName evidence="2">Uncharacterized protein</fullName>
    </submittedName>
</protein>
<gene>
    <name evidence="2" type="ORF">EYF80_010188</name>
</gene>
<dbReference type="Proteomes" id="UP000314294">
    <property type="component" value="Unassembled WGS sequence"/>
</dbReference>